<dbReference type="RefSeq" id="WP_224312700.1">
    <property type="nucleotide sequence ID" value="NZ_JAIRBM010000005.1"/>
</dbReference>
<feature type="region of interest" description="Disordered" evidence="1">
    <location>
        <begin position="1"/>
        <end position="66"/>
    </location>
</feature>
<evidence type="ECO:0000313" key="3">
    <source>
        <dbReference type="Proteomes" id="UP000704176"/>
    </source>
</evidence>
<gene>
    <name evidence="2" type="ORF">K9B37_08750</name>
</gene>
<protein>
    <submittedName>
        <fullName evidence="2">Uncharacterized protein</fullName>
    </submittedName>
</protein>
<sequence length="66" mass="7363">MNDAWSRSQGTLLIFPDPASRPPRPVLSANEPRGEILLFTGVRYERPSPNPGPSRPFASDSTRRRS</sequence>
<reference evidence="2 3" key="1">
    <citation type="submission" date="2021-09" db="EMBL/GenBank/DDBJ databases">
        <title>The complete genome sequence of a new microorganism.</title>
        <authorList>
            <person name="Zi Z."/>
        </authorList>
    </citation>
    <scope>NUCLEOTIDE SEQUENCE [LARGE SCALE GENOMIC DNA]</scope>
    <source>
        <strain evidence="2 3">WGZ8</strain>
    </source>
</reference>
<evidence type="ECO:0000313" key="2">
    <source>
        <dbReference type="EMBL" id="MBZ6076376.1"/>
    </source>
</evidence>
<comment type="caution">
    <text evidence="2">The sequence shown here is derived from an EMBL/GenBank/DDBJ whole genome shotgun (WGS) entry which is preliminary data.</text>
</comment>
<name>A0ABS7VLI0_9HYPH</name>
<evidence type="ECO:0000256" key="1">
    <source>
        <dbReference type="SAM" id="MobiDB-lite"/>
    </source>
</evidence>
<dbReference type="EMBL" id="JAIRBM010000005">
    <property type="protein sequence ID" value="MBZ6076376.1"/>
    <property type="molecule type" value="Genomic_DNA"/>
</dbReference>
<dbReference type="Proteomes" id="UP000704176">
    <property type="component" value="Unassembled WGS sequence"/>
</dbReference>
<keyword evidence="3" id="KW-1185">Reference proteome</keyword>
<accession>A0ABS7VLI0</accession>
<proteinExistence type="predicted"/>
<organism evidence="2 3">
    <name type="scientific">Microvirga puerhi</name>
    <dbReference type="NCBI Taxonomy" id="2876078"/>
    <lineage>
        <taxon>Bacteria</taxon>
        <taxon>Pseudomonadati</taxon>
        <taxon>Pseudomonadota</taxon>
        <taxon>Alphaproteobacteria</taxon>
        <taxon>Hyphomicrobiales</taxon>
        <taxon>Methylobacteriaceae</taxon>
        <taxon>Microvirga</taxon>
    </lineage>
</organism>
<feature type="compositionally biased region" description="Polar residues" evidence="1">
    <location>
        <begin position="1"/>
        <end position="11"/>
    </location>
</feature>